<feature type="region of interest" description="Disordered" evidence="1">
    <location>
        <begin position="80"/>
        <end position="115"/>
    </location>
</feature>
<proteinExistence type="predicted"/>
<dbReference type="PANTHER" id="PTHR31704">
    <property type="entry name" value="MYB/SANT-LIKE DNA-BINDING DOMAIN PROTEIN-RELATED"/>
    <property type="match status" value="1"/>
</dbReference>
<evidence type="ECO:0000256" key="1">
    <source>
        <dbReference type="SAM" id="MobiDB-lite"/>
    </source>
</evidence>
<protein>
    <recommendedName>
        <fullName evidence="4">Myb/SANT-like domain-containing protein</fullName>
    </recommendedName>
</protein>
<evidence type="ECO:0000313" key="2">
    <source>
        <dbReference type="EMBL" id="KDO45454.1"/>
    </source>
</evidence>
<feature type="compositionally biased region" description="Polar residues" evidence="1">
    <location>
        <begin position="103"/>
        <end position="115"/>
    </location>
</feature>
<organism evidence="2 3">
    <name type="scientific">Citrus sinensis</name>
    <name type="common">Sweet orange</name>
    <name type="synonym">Citrus aurantium var. sinensis</name>
    <dbReference type="NCBI Taxonomy" id="2711"/>
    <lineage>
        <taxon>Eukaryota</taxon>
        <taxon>Viridiplantae</taxon>
        <taxon>Streptophyta</taxon>
        <taxon>Embryophyta</taxon>
        <taxon>Tracheophyta</taxon>
        <taxon>Spermatophyta</taxon>
        <taxon>Magnoliopsida</taxon>
        <taxon>eudicotyledons</taxon>
        <taxon>Gunneridae</taxon>
        <taxon>Pentapetalae</taxon>
        <taxon>rosids</taxon>
        <taxon>malvids</taxon>
        <taxon>Sapindales</taxon>
        <taxon>Rutaceae</taxon>
        <taxon>Aurantioideae</taxon>
        <taxon>Citrus</taxon>
    </lineage>
</organism>
<gene>
    <name evidence="2" type="ORF">CISIN_1g046588mg</name>
</gene>
<name>A0A067DR39_CITSI</name>
<dbReference type="EMBL" id="KK785254">
    <property type="protein sequence ID" value="KDO45454.1"/>
    <property type="molecule type" value="Genomic_DNA"/>
</dbReference>
<accession>A0A067DR39</accession>
<keyword evidence="3" id="KW-1185">Reference proteome</keyword>
<evidence type="ECO:0008006" key="4">
    <source>
        <dbReference type="Google" id="ProtNLM"/>
    </source>
</evidence>
<dbReference type="Proteomes" id="UP000027120">
    <property type="component" value="Unassembled WGS sequence"/>
</dbReference>
<evidence type="ECO:0000313" key="3">
    <source>
        <dbReference type="Proteomes" id="UP000027120"/>
    </source>
</evidence>
<sequence length="115" mass="13027">MTTVTGYDYNPMTQTFDWPDERWEEYIKKYPKARQFRYKPLANAEELETLFSGVLATGSNTWSSGMNDLAEVGNLSSIFETPMPNETSIKVEDDDNGPKTPASDYNSDQPSINEV</sequence>
<reference evidence="2 3" key="1">
    <citation type="submission" date="2014-04" db="EMBL/GenBank/DDBJ databases">
        <authorList>
            <consortium name="International Citrus Genome Consortium"/>
            <person name="Gmitter F."/>
            <person name="Chen C."/>
            <person name="Farmerie W."/>
            <person name="Harkins T."/>
            <person name="Desany B."/>
            <person name="Mohiuddin M."/>
            <person name="Kodira C."/>
            <person name="Borodovsky M."/>
            <person name="Lomsadze A."/>
            <person name="Burns P."/>
            <person name="Jenkins J."/>
            <person name="Prochnik S."/>
            <person name="Shu S."/>
            <person name="Chapman J."/>
            <person name="Pitluck S."/>
            <person name="Schmutz J."/>
            <person name="Rokhsar D."/>
        </authorList>
    </citation>
    <scope>NUCLEOTIDE SEQUENCE</scope>
</reference>
<dbReference type="AlphaFoldDB" id="A0A067DR39"/>
<dbReference type="PANTHER" id="PTHR31704:SF37">
    <property type="entry name" value="HEAT SHOCK PROTEIN"/>
    <property type="match status" value="1"/>
</dbReference>